<dbReference type="Gene3D" id="3.40.50.300">
    <property type="entry name" value="P-loop containing nucleotide triphosphate hydrolases"/>
    <property type="match status" value="1"/>
</dbReference>
<dbReference type="InterPro" id="IPR044145">
    <property type="entry name" value="IF2_II"/>
</dbReference>
<dbReference type="PROSITE" id="PS51722">
    <property type="entry name" value="G_TR_2"/>
    <property type="match status" value="1"/>
</dbReference>
<dbReference type="Pfam" id="PF00009">
    <property type="entry name" value="GTP_EFTU"/>
    <property type="match status" value="1"/>
</dbReference>
<dbReference type="InterPro" id="IPR005225">
    <property type="entry name" value="Small_GTP-bd"/>
</dbReference>
<keyword evidence="5" id="KW-0648">Protein biosynthesis</keyword>
<reference evidence="12 13" key="1">
    <citation type="journal article" date="2022" name="Nat. Plants">
        <title>Genomes of leafy and leafless Platanthera orchids illuminate the evolution of mycoheterotrophy.</title>
        <authorList>
            <person name="Li M.H."/>
            <person name="Liu K.W."/>
            <person name="Li Z."/>
            <person name="Lu H.C."/>
            <person name="Ye Q.L."/>
            <person name="Zhang D."/>
            <person name="Wang J.Y."/>
            <person name="Li Y.F."/>
            <person name="Zhong Z.M."/>
            <person name="Liu X."/>
            <person name="Yu X."/>
            <person name="Liu D.K."/>
            <person name="Tu X.D."/>
            <person name="Liu B."/>
            <person name="Hao Y."/>
            <person name="Liao X.Y."/>
            <person name="Jiang Y.T."/>
            <person name="Sun W.H."/>
            <person name="Chen J."/>
            <person name="Chen Y.Q."/>
            <person name="Ai Y."/>
            <person name="Zhai J.W."/>
            <person name="Wu S.S."/>
            <person name="Zhou Z."/>
            <person name="Hsiao Y.Y."/>
            <person name="Wu W.L."/>
            <person name="Chen Y.Y."/>
            <person name="Lin Y.F."/>
            <person name="Hsu J.L."/>
            <person name="Li C.Y."/>
            <person name="Wang Z.W."/>
            <person name="Zhao X."/>
            <person name="Zhong W.Y."/>
            <person name="Ma X.K."/>
            <person name="Ma L."/>
            <person name="Huang J."/>
            <person name="Chen G.Z."/>
            <person name="Huang M.Z."/>
            <person name="Huang L."/>
            <person name="Peng D.H."/>
            <person name="Luo Y.B."/>
            <person name="Zou S.Q."/>
            <person name="Chen S.P."/>
            <person name="Lan S."/>
            <person name="Tsai W.C."/>
            <person name="Van de Peer Y."/>
            <person name="Liu Z.J."/>
        </authorList>
    </citation>
    <scope>NUCLEOTIDE SEQUENCE [LARGE SCALE GENOMIC DNA]</scope>
    <source>
        <strain evidence="12">Lor287</strain>
    </source>
</reference>
<evidence type="ECO:0000313" key="12">
    <source>
        <dbReference type="EMBL" id="KAK8917065.1"/>
    </source>
</evidence>
<name>A0AAP0AWK8_9ASPA</name>
<evidence type="ECO:0000313" key="13">
    <source>
        <dbReference type="Proteomes" id="UP001418222"/>
    </source>
</evidence>
<dbReference type="InterPro" id="IPR009000">
    <property type="entry name" value="Transl_B-barrel_sf"/>
</dbReference>
<evidence type="ECO:0000256" key="5">
    <source>
        <dbReference type="ARBA" id="ARBA00022917"/>
    </source>
</evidence>
<dbReference type="HAMAP" id="MF_00100_B">
    <property type="entry name" value="IF_2_B"/>
    <property type="match status" value="1"/>
</dbReference>
<dbReference type="Pfam" id="PF22042">
    <property type="entry name" value="EF-G_D2"/>
    <property type="match status" value="1"/>
</dbReference>
<dbReference type="SUPFAM" id="SSF52156">
    <property type="entry name" value="Initiation factor IF2/eIF5b, domain 3"/>
    <property type="match status" value="1"/>
</dbReference>
<dbReference type="SUPFAM" id="SSF50447">
    <property type="entry name" value="Translation proteins"/>
    <property type="match status" value="2"/>
</dbReference>
<feature type="domain" description="Tr-type G" evidence="11">
    <location>
        <begin position="204"/>
        <end position="374"/>
    </location>
</feature>
<dbReference type="NCBIfam" id="TIGR00231">
    <property type="entry name" value="small_GTP"/>
    <property type="match status" value="1"/>
</dbReference>
<dbReference type="InterPro" id="IPR000795">
    <property type="entry name" value="T_Tr_GTP-bd_dom"/>
</dbReference>
<comment type="function">
    <text evidence="9">One of the essential components for the initiation of protein synthesis. Protects formylmethionyl-tRNA from spontaneous hydrolysis and promotes its binding to the 30S ribosomal subunits. Also involved in the hydrolysis of GTP during the formation of the 70S ribosomal complex.</text>
</comment>
<keyword evidence="4" id="KW-0547">Nucleotide-binding</keyword>
<dbReference type="InterPro" id="IPR027417">
    <property type="entry name" value="P-loop_NTPase"/>
</dbReference>
<comment type="similarity">
    <text evidence="2">Belongs to the TRAFAC class translation factor GTPase superfamily. Classic translation factor GTPase family. IF-2 subfamily.</text>
</comment>
<dbReference type="PANTHER" id="PTHR43381">
    <property type="entry name" value="TRANSLATION INITIATION FACTOR IF-2-RELATED"/>
    <property type="match status" value="1"/>
</dbReference>
<dbReference type="AlphaFoldDB" id="A0AAP0AWK8"/>
<dbReference type="NCBIfam" id="TIGR00487">
    <property type="entry name" value="IF-2"/>
    <property type="match status" value="1"/>
</dbReference>
<evidence type="ECO:0000256" key="8">
    <source>
        <dbReference type="ARBA" id="ARBA00023134"/>
    </source>
</evidence>
<dbReference type="InterPro" id="IPR036925">
    <property type="entry name" value="TIF_IF2_dom3_sf"/>
</dbReference>
<keyword evidence="3" id="KW-0396">Initiation factor</keyword>
<gene>
    <name evidence="12" type="ORF">KSP39_PZI023377</name>
</gene>
<evidence type="ECO:0000256" key="3">
    <source>
        <dbReference type="ARBA" id="ARBA00022540"/>
    </source>
</evidence>
<keyword evidence="6" id="KW-0809">Transit peptide</keyword>
<sequence length="727" mass="78400">MIGVVVLDVWWDRPKIFSFMSSCLQRSMVKAFTSTNHGSGAHFLPGLSKLIPNFYFKDLPSFLGQCKALQSGCIIRLFHATYNPALGMTEQAPGLKIPKKVKRIRRVNRTEAPVEAPYVPSKLKLTSKPSPNKTIDIFEGMTVVELAKKTGVSIRYLQEIIINVGEKADSEFVPLSIDTAELVAMEVGVNVKRLHSDEGAVLQPRPAVVTVMGHVDHGKTSLLDVLRKTSVAAKEAGGITQHLGAFVVEMTSGASITFLDTPGHAAFSAMRARGAAVTDIVVLVVAADDGVMPQTLEAMSHAQSAKVPIVVAINKCDKPSADPERIRIQLGSEGLHLEDLGGDVQVVEVSAKTKHGLDKLEEALLLQAELMDLKARIDGPSQAYVVEARLDRGRGPLATAIVKSGTLLCGQYIVVGSEWGRIRSIRDMLGRETTSGRPAMPVEIEGLKGLPMAGDDVVVVASEERARMLSSGRKKKLEKDRLLKASEGRIEIDDTSDETSTSSRVELPIVVKADVQGTVQAVTDALKSLNSSQVFVNVLHVGVGSISQSDVDLAQACGACIVGFSIRSPPSSITLAATQANIKIFLHRVIYHLLEEIGNYIVEKAPGMVDTQVAGEGEVLSIFELKGRSKSKGPDVKIAGCRILDGHFSRSSRWKVLRSGEVVFEGSCVSLKREKKDVDIIEGKGSECGIVLDCDDYKVGDIVQCLEEVKRKPKFESSANGAVRIVC</sequence>
<keyword evidence="8" id="KW-0342">GTP-binding</keyword>
<evidence type="ECO:0000256" key="7">
    <source>
        <dbReference type="ARBA" id="ARBA00023128"/>
    </source>
</evidence>
<protein>
    <recommendedName>
        <fullName evidence="10">Translation initiation factor IF-2, mitochondrial</fullName>
    </recommendedName>
</protein>
<dbReference type="InterPro" id="IPR000178">
    <property type="entry name" value="TF_IF2_bacterial-like"/>
</dbReference>
<keyword evidence="7" id="KW-0496">Mitochondrion</keyword>
<evidence type="ECO:0000256" key="9">
    <source>
        <dbReference type="ARBA" id="ARBA00025162"/>
    </source>
</evidence>
<dbReference type="InterPro" id="IPR023115">
    <property type="entry name" value="TIF_IF2_dom3"/>
</dbReference>
<dbReference type="Proteomes" id="UP001418222">
    <property type="component" value="Unassembled WGS sequence"/>
</dbReference>
<dbReference type="EMBL" id="JBBWWQ010000020">
    <property type="protein sequence ID" value="KAK8917065.1"/>
    <property type="molecule type" value="Genomic_DNA"/>
</dbReference>
<evidence type="ECO:0000256" key="1">
    <source>
        <dbReference type="ARBA" id="ARBA00004173"/>
    </source>
</evidence>
<evidence type="ECO:0000256" key="2">
    <source>
        <dbReference type="ARBA" id="ARBA00007733"/>
    </source>
</evidence>
<evidence type="ECO:0000256" key="10">
    <source>
        <dbReference type="ARBA" id="ARBA00044200"/>
    </source>
</evidence>
<dbReference type="Pfam" id="PF11987">
    <property type="entry name" value="IF-2"/>
    <property type="match status" value="1"/>
</dbReference>
<dbReference type="Gene3D" id="2.40.30.10">
    <property type="entry name" value="Translation factors"/>
    <property type="match status" value="2"/>
</dbReference>
<dbReference type="GO" id="GO:0005739">
    <property type="term" value="C:mitochondrion"/>
    <property type="evidence" value="ECO:0007669"/>
    <property type="project" value="UniProtKB-SubCell"/>
</dbReference>
<accession>A0AAP0AWK8</accession>
<evidence type="ECO:0000259" key="11">
    <source>
        <dbReference type="PROSITE" id="PS51722"/>
    </source>
</evidence>
<dbReference type="InterPro" id="IPR015760">
    <property type="entry name" value="TIF_IF2"/>
</dbReference>
<dbReference type="GO" id="GO:0003924">
    <property type="term" value="F:GTPase activity"/>
    <property type="evidence" value="ECO:0007669"/>
    <property type="project" value="InterPro"/>
</dbReference>
<organism evidence="12 13">
    <name type="scientific">Platanthera zijinensis</name>
    <dbReference type="NCBI Taxonomy" id="2320716"/>
    <lineage>
        <taxon>Eukaryota</taxon>
        <taxon>Viridiplantae</taxon>
        <taxon>Streptophyta</taxon>
        <taxon>Embryophyta</taxon>
        <taxon>Tracheophyta</taxon>
        <taxon>Spermatophyta</taxon>
        <taxon>Magnoliopsida</taxon>
        <taxon>Liliopsida</taxon>
        <taxon>Asparagales</taxon>
        <taxon>Orchidaceae</taxon>
        <taxon>Orchidoideae</taxon>
        <taxon>Orchideae</taxon>
        <taxon>Orchidinae</taxon>
        <taxon>Platanthera</taxon>
    </lineage>
</organism>
<dbReference type="GO" id="GO:0003743">
    <property type="term" value="F:translation initiation factor activity"/>
    <property type="evidence" value="ECO:0007669"/>
    <property type="project" value="UniProtKB-KW"/>
</dbReference>
<keyword evidence="13" id="KW-1185">Reference proteome</keyword>
<dbReference type="PANTHER" id="PTHR43381:SF20">
    <property type="entry name" value="TRANSLATION INITIATION FACTOR IF-2, MITOCHONDRIAL"/>
    <property type="match status" value="1"/>
</dbReference>
<dbReference type="CDD" id="cd03692">
    <property type="entry name" value="mtIF2_IVc"/>
    <property type="match status" value="1"/>
</dbReference>
<dbReference type="Gene3D" id="3.40.50.10050">
    <property type="entry name" value="Translation initiation factor IF- 2, domain 3"/>
    <property type="match status" value="1"/>
</dbReference>
<evidence type="ECO:0000256" key="6">
    <source>
        <dbReference type="ARBA" id="ARBA00022946"/>
    </source>
</evidence>
<comment type="caution">
    <text evidence="12">The sequence shown here is derived from an EMBL/GenBank/DDBJ whole genome shotgun (WGS) entry which is preliminary data.</text>
</comment>
<dbReference type="SUPFAM" id="SSF52540">
    <property type="entry name" value="P-loop containing nucleoside triphosphate hydrolases"/>
    <property type="match status" value="1"/>
</dbReference>
<dbReference type="InterPro" id="IPR053905">
    <property type="entry name" value="EF-G-like_DII"/>
</dbReference>
<dbReference type="CDD" id="cd03702">
    <property type="entry name" value="IF2_mtIF2_II"/>
    <property type="match status" value="1"/>
</dbReference>
<proteinExistence type="inferred from homology"/>
<comment type="subcellular location">
    <subcellularLocation>
        <location evidence="1">Mitochondrion</location>
    </subcellularLocation>
</comment>
<dbReference type="FunFam" id="3.40.50.10050:FF:000001">
    <property type="entry name" value="Translation initiation factor IF-2"/>
    <property type="match status" value="1"/>
</dbReference>
<dbReference type="CDD" id="cd01887">
    <property type="entry name" value="IF2_eIF5B"/>
    <property type="match status" value="1"/>
</dbReference>
<dbReference type="FunFam" id="2.40.30.10:FF:000008">
    <property type="entry name" value="Translation initiation factor IF-2"/>
    <property type="match status" value="1"/>
</dbReference>
<dbReference type="FunFam" id="3.40.50.300:FF:000019">
    <property type="entry name" value="Translation initiation factor IF-2"/>
    <property type="match status" value="1"/>
</dbReference>
<evidence type="ECO:0000256" key="4">
    <source>
        <dbReference type="ARBA" id="ARBA00022741"/>
    </source>
</evidence>
<dbReference type="GO" id="GO:0005525">
    <property type="term" value="F:GTP binding"/>
    <property type="evidence" value="ECO:0007669"/>
    <property type="project" value="UniProtKB-KW"/>
</dbReference>